<proteinExistence type="predicted"/>
<evidence type="ECO:0000313" key="1">
    <source>
        <dbReference type="EMBL" id="CAL2107377.1"/>
    </source>
</evidence>
<evidence type="ECO:0000313" key="2">
    <source>
        <dbReference type="Proteomes" id="UP001497602"/>
    </source>
</evidence>
<organism evidence="1 2">
    <name type="scientific">Tenacibaculum vairaonense</name>
    <dbReference type="NCBI Taxonomy" id="3137860"/>
    <lineage>
        <taxon>Bacteria</taxon>
        <taxon>Pseudomonadati</taxon>
        <taxon>Bacteroidota</taxon>
        <taxon>Flavobacteriia</taxon>
        <taxon>Flavobacteriales</taxon>
        <taxon>Flavobacteriaceae</taxon>
        <taxon>Tenacibaculum</taxon>
    </lineage>
</organism>
<dbReference type="EMBL" id="CAXJRC010000033">
    <property type="protein sequence ID" value="CAL2107377.1"/>
    <property type="molecule type" value="Genomic_DNA"/>
</dbReference>
<reference evidence="1 2" key="1">
    <citation type="submission" date="2024-05" db="EMBL/GenBank/DDBJ databases">
        <authorList>
            <person name="Duchaud E."/>
        </authorList>
    </citation>
    <scope>NUCLEOTIDE SEQUENCE [LARGE SCALE GENOMIC DNA]</scope>
    <source>
        <strain evidence="1">Ena-SAMPLE-TAB-13-05-2024-13:56:06:370-140305</strain>
    </source>
</reference>
<comment type="caution">
    <text evidence="1">The sequence shown here is derived from an EMBL/GenBank/DDBJ whole genome shotgun (WGS) entry which is preliminary data.</text>
</comment>
<dbReference type="RefSeq" id="WP_348739003.1">
    <property type="nucleotide sequence ID" value="NZ_CAXJRC010000033.1"/>
</dbReference>
<accession>A0ABM9PNR1</accession>
<name>A0ABM9PNR1_9FLAO</name>
<gene>
    <name evidence="1" type="ORF">T190115A13A_30223</name>
</gene>
<keyword evidence="2" id="KW-1185">Reference proteome</keyword>
<protein>
    <submittedName>
        <fullName evidence="1">Uncharacterized protein</fullName>
    </submittedName>
</protein>
<sequence length="965" mass="110875">METILKIWEDRIFPNVNDNLIIEFEIPTGGSKNDFEISSKIFWKKSNQDVYHPEKITTTTPCNLLYSFHNGISIKGKLSIKNFSSFNSSYTLGVFADFYYFNKTDVNYIWHTEGFLIGFDPDFKKNVKDPSKKPPKDKPTPLDPIISSDTYSDLFPYIYVTDWPKIASSEIKWNFFYYQPYSKGLPIDSFTDKLSFLKKTNNRLGMQQEAILFIEGKPPYNSQFVSNTTKLPGYLTNFKALYNQLITSKSLTSIVAQTCAFFQTNIPDFSAYLKSTTYLESKERLWDSYFALIIEMGYEHEQLTSIIEVLTLCNFLEIIFKHIDEEHPTSTFSKEQLSSLLNATIILYKGIFPLPPYPSSPPISAQSTFIPYAIGNLQLVKYKLSHYEIGELANILSLMPGEKRKLTNKKINRTVTKEISKTSSIDNSYNATNQSNNDFNEELWNAIAETSETTDYPNPGLISTYGPPTNITIKGSYTKKKTTQKPDKKQLASFAKKVLNKTAKRLSDKVNKIRTHSELRELEDTTVSTITNKKNNFPEYGFYCWLNKVYKTKVINYGNRMLFSFDIPHPAKDYIEQTIVLKGLDLKKPKSLSDFHINSYKDINQENYLTVAQYYNLKKFNLYPQETIIISEVISLSKSKLIDLPDAYYAGSATIEYAFGSQQSNSIVNGFIGQHSFSFQQSEGVTGTKKIPSLNGEQNKIAASAVYNTNIEMSPPNSEIEFQMSISIECLPLPNTILSWQIEMYDLFDNAYTKESTIYHEETKASNSKKELKNPLEERLIVINSIEKSVRKLLLQNVLRINGYSSNLINKNVPPSFNFNQPEITQYLNKVLEWSEMSYTFFDQYSNTNNHFAISSASPNFFSAFLNADYVRVLIPVFPEFNQSFLYFLSTGSIWASLDKLTPCFEDSETTTEIIKDQKSIIYEIKKIFQHSETNSKVIDSWEICIPTSMQILQEKKHMNIKNHK</sequence>
<dbReference type="Proteomes" id="UP001497602">
    <property type="component" value="Unassembled WGS sequence"/>
</dbReference>